<feature type="region of interest" description="Disordered" evidence="5">
    <location>
        <begin position="55"/>
        <end position="76"/>
    </location>
</feature>
<evidence type="ECO:0000256" key="2">
    <source>
        <dbReference type="ARBA" id="ARBA00008186"/>
    </source>
</evidence>
<name>A0A9N9G995_9GLOM</name>
<keyword evidence="4" id="KW-0805">Transcription regulation</keyword>
<evidence type="ECO:0000256" key="5">
    <source>
        <dbReference type="SAM" id="MobiDB-lite"/>
    </source>
</evidence>
<comment type="caution">
    <text evidence="6">The sequence shown here is derived from an EMBL/GenBank/DDBJ whole genome shotgun (WGS) entry which is preliminary data.</text>
</comment>
<evidence type="ECO:0000256" key="4">
    <source>
        <dbReference type="RuleBase" id="RU364147"/>
    </source>
</evidence>
<dbReference type="OrthoDB" id="5418434at2759"/>
<gene>
    <name evidence="4" type="primary">MED11</name>
    <name evidence="6" type="ORF">CPELLU_LOCUS6672</name>
</gene>
<keyword evidence="3 4" id="KW-0539">Nucleus</keyword>
<dbReference type="Gene3D" id="1.10.287.3490">
    <property type="match status" value="1"/>
</dbReference>
<comment type="subcellular location">
    <subcellularLocation>
        <location evidence="1 4">Nucleus</location>
    </subcellularLocation>
</comment>
<dbReference type="GO" id="GO:0006357">
    <property type="term" value="P:regulation of transcription by RNA polymerase II"/>
    <property type="evidence" value="ECO:0007669"/>
    <property type="project" value="InterPro"/>
</dbReference>
<dbReference type="AlphaFoldDB" id="A0A9N9G995"/>
<comment type="subunit">
    <text evidence="4">Component of the Mediator complex.</text>
</comment>
<evidence type="ECO:0000256" key="1">
    <source>
        <dbReference type="ARBA" id="ARBA00004123"/>
    </source>
</evidence>
<sequence length="163" mass="18703">MFILRYELADEKPNVDPLSAQRIRDLESIEKLIVEIINTAAHAIMGLALDGKQPTQGEDDFAKKDKAEKLTPEQQEESFKKYAQEFANLIEKIQLQLRFQFRCMRNMGITAGDIPFHTVTYGEAKEYESWMNAAKILRKKLDKISIAADGLQDSKSEFMEVDE</sequence>
<reference evidence="6" key="1">
    <citation type="submission" date="2021-06" db="EMBL/GenBank/DDBJ databases">
        <authorList>
            <person name="Kallberg Y."/>
            <person name="Tangrot J."/>
            <person name="Rosling A."/>
        </authorList>
    </citation>
    <scope>NUCLEOTIDE SEQUENCE</scope>
    <source>
        <strain evidence="6">FL966</strain>
    </source>
</reference>
<dbReference type="Proteomes" id="UP000789759">
    <property type="component" value="Unassembled WGS sequence"/>
</dbReference>
<dbReference type="InterPro" id="IPR019404">
    <property type="entry name" value="Mediator_Med11"/>
</dbReference>
<dbReference type="GO" id="GO:0016592">
    <property type="term" value="C:mediator complex"/>
    <property type="evidence" value="ECO:0007669"/>
    <property type="project" value="InterPro"/>
</dbReference>
<comment type="function">
    <text evidence="4">Component of the Mediator complex, a coactivator involved in the regulated transcription of nearly all RNA polymerase II-dependent genes. Mediator functions as a bridge to convey information from gene-specific regulatory proteins to the basal RNA polymerase II transcription machinery. Mediator is recruited to promoters by direct interactions with regulatory proteins and serves as a scaffold for the assembly of a functional pre-initiation complex with RNA polymerase II and the general transcription factors.</text>
</comment>
<organism evidence="6 7">
    <name type="scientific">Cetraspora pellucida</name>
    <dbReference type="NCBI Taxonomy" id="1433469"/>
    <lineage>
        <taxon>Eukaryota</taxon>
        <taxon>Fungi</taxon>
        <taxon>Fungi incertae sedis</taxon>
        <taxon>Mucoromycota</taxon>
        <taxon>Glomeromycotina</taxon>
        <taxon>Glomeromycetes</taxon>
        <taxon>Diversisporales</taxon>
        <taxon>Gigasporaceae</taxon>
        <taxon>Cetraspora</taxon>
    </lineage>
</organism>
<evidence type="ECO:0000256" key="3">
    <source>
        <dbReference type="ARBA" id="ARBA00023242"/>
    </source>
</evidence>
<dbReference type="Pfam" id="PF10280">
    <property type="entry name" value="Med11"/>
    <property type="match status" value="1"/>
</dbReference>
<dbReference type="GO" id="GO:0003712">
    <property type="term" value="F:transcription coregulator activity"/>
    <property type="evidence" value="ECO:0007669"/>
    <property type="project" value="InterPro"/>
</dbReference>
<keyword evidence="4" id="KW-0804">Transcription</keyword>
<feature type="compositionally biased region" description="Basic and acidic residues" evidence="5">
    <location>
        <begin position="60"/>
        <end position="76"/>
    </location>
</feature>
<evidence type="ECO:0000313" key="6">
    <source>
        <dbReference type="EMBL" id="CAG8593970.1"/>
    </source>
</evidence>
<keyword evidence="4" id="KW-0010">Activator</keyword>
<protein>
    <recommendedName>
        <fullName evidence="4">Mediator of RNA polymerase II transcription subunit 11</fullName>
    </recommendedName>
    <alternativeName>
        <fullName evidence="4">Mediator complex subunit 11</fullName>
    </alternativeName>
</protein>
<comment type="similarity">
    <text evidence="2 4">Belongs to the Mediator complex subunit 11 family.</text>
</comment>
<evidence type="ECO:0000313" key="7">
    <source>
        <dbReference type="Proteomes" id="UP000789759"/>
    </source>
</evidence>
<proteinExistence type="inferred from homology"/>
<keyword evidence="7" id="KW-1185">Reference proteome</keyword>
<accession>A0A9N9G995</accession>
<dbReference type="EMBL" id="CAJVQA010004212">
    <property type="protein sequence ID" value="CAG8593970.1"/>
    <property type="molecule type" value="Genomic_DNA"/>
</dbReference>